<dbReference type="PANTHER" id="PTHR45398">
    <property type="match status" value="1"/>
</dbReference>
<evidence type="ECO:0000313" key="4">
    <source>
        <dbReference type="Proteomes" id="UP000316888"/>
    </source>
</evidence>
<evidence type="ECO:0000259" key="2">
    <source>
        <dbReference type="Pfam" id="PF13193"/>
    </source>
</evidence>
<keyword evidence="3" id="KW-0436">Ligase</keyword>
<dbReference type="EMBL" id="SDPB01000019">
    <property type="protein sequence ID" value="TPH22426.1"/>
    <property type="molecule type" value="Genomic_DNA"/>
</dbReference>
<dbReference type="InterPro" id="IPR025110">
    <property type="entry name" value="AMP-bd_C"/>
</dbReference>
<accession>A0A502LF11</accession>
<dbReference type="InterPro" id="IPR000873">
    <property type="entry name" value="AMP-dep_synth/lig_dom"/>
</dbReference>
<dbReference type="PANTHER" id="PTHR45398:SF1">
    <property type="entry name" value="ENZYME, PUTATIVE (JCVI)-RELATED"/>
    <property type="match status" value="1"/>
</dbReference>
<dbReference type="Pfam" id="PF00501">
    <property type="entry name" value="AMP-binding"/>
    <property type="match status" value="2"/>
</dbReference>
<feature type="domain" description="AMP-binding enzyme C-terminal" evidence="2">
    <location>
        <begin position="388"/>
        <end position="464"/>
    </location>
</feature>
<evidence type="ECO:0000313" key="3">
    <source>
        <dbReference type="EMBL" id="TPH22426.1"/>
    </source>
</evidence>
<dbReference type="PRINTS" id="PR00154">
    <property type="entry name" value="AMPBINDING"/>
</dbReference>
<name>A0A502LF11_HAEHA</name>
<dbReference type="Gene3D" id="3.40.50.12780">
    <property type="entry name" value="N-terminal domain of ligase-like"/>
    <property type="match status" value="1"/>
</dbReference>
<dbReference type="Pfam" id="PF13193">
    <property type="entry name" value="AMP-binding_C"/>
    <property type="match status" value="1"/>
</dbReference>
<dbReference type="Gene3D" id="3.30.300.30">
    <property type="match status" value="1"/>
</dbReference>
<evidence type="ECO:0000259" key="1">
    <source>
        <dbReference type="Pfam" id="PF00501"/>
    </source>
</evidence>
<dbReference type="InterPro" id="IPR042099">
    <property type="entry name" value="ANL_N_sf"/>
</dbReference>
<dbReference type="SUPFAM" id="SSF56801">
    <property type="entry name" value="Acetyl-CoA synthetase-like"/>
    <property type="match status" value="1"/>
</dbReference>
<dbReference type="InterPro" id="IPR020459">
    <property type="entry name" value="AMP-binding"/>
</dbReference>
<dbReference type="GO" id="GO:0016874">
    <property type="term" value="F:ligase activity"/>
    <property type="evidence" value="ECO:0007669"/>
    <property type="project" value="UniProtKB-KW"/>
</dbReference>
<organism evidence="3 4">
    <name type="scientific">Haemophilus haemolyticus</name>
    <dbReference type="NCBI Taxonomy" id="726"/>
    <lineage>
        <taxon>Bacteria</taxon>
        <taxon>Pseudomonadati</taxon>
        <taxon>Pseudomonadota</taxon>
        <taxon>Gammaproteobacteria</taxon>
        <taxon>Pasteurellales</taxon>
        <taxon>Pasteurellaceae</taxon>
        <taxon>Haemophilus</taxon>
    </lineage>
</organism>
<protein>
    <submittedName>
        <fullName evidence="3">D-alanine--D-alanine ligase</fullName>
    </submittedName>
</protein>
<proteinExistence type="predicted"/>
<dbReference type="Proteomes" id="UP000316888">
    <property type="component" value="Unassembled WGS sequence"/>
</dbReference>
<gene>
    <name evidence="3" type="ORF">EUX48_05515</name>
</gene>
<reference evidence="3 4" key="1">
    <citation type="submission" date="2019-01" db="EMBL/GenBank/DDBJ databases">
        <title>Comparative genomic analysis identifies haemin-independent Haemophilus haemolyticus: a formal re-classification of Haemophilus intermedius.</title>
        <authorList>
            <person name="Harris T.M."/>
            <person name="Price E.P."/>
            <person name="Sarovich D.S."/>
            <person name="Norskov-Lauritsen N."/>
            <person name="Beissbarth J."/>
            <person name="Chang A.B."/>
            <person name="Smith-Vaughan H.C."/>
        </authorList>
    </citation>
    <scope>NUCLEOTIDE SEQUENCE [LARGE SCALE GENOMIC DNA]</scope>
    <source>
        <strain evidence="3 4">60824 B Hi-4</strain>
    </source>
</reference>
<sequence>MKTINDFSNLEEFLNYRLENTQGVALVNSKESCTWNDLQSRIKNFIERYTSLNKNNNIPLVIYGHKEIDFVIAIYACLLHRIPFIPVDNIYPKSRLDYICDMSKAKFIYHCQESQFEKVADDSIELSEKDLAYIIFTSGTTGQPKGVQIGREATFNLMKWMTSQLKLSPKTAFMNQAPFAFDLSMYETFGNLAYGGKIVLSSREDLTNLSSWLDYIAKEQISTWVSTPSFAMQQVLNPKFNQENLPSIKEFLFCGEKLGKPVVNMLFQKFPDARIINTYGPTEATVATTYIDITPEMLLEQEELPVGREVLNAKLSIVNDEICISGLHVMRGYLNNEVKNNECLFINENGERTYRTGDYGFSKDGIFYVLGRKDEQIKFNGYRIELSEIEEKVLNLKALSFKNTAVVALKRNTGVVSRLVCFYTANEKKTDEEIKTHLSAVLPSYMIPSEFIHIESIPVTTNHKVDKKTLLEQYQNGNFK</sequence>
<feature type="domain" description="AMP-dependent synthetase/ligase" evidence="1">
    <location>
        <begin position="24"/>
        <end position="119"/>
    </location>
</feature>
<dbReference type="InterPro" id="IPR045851">
    <property type="entry name" value="AMP-bd_C_sf"/>
</dbReference>
<feature type="domain" description="AMP-dependent synthetase/ligase" evidence="1">
    <location>
        <begin position="123"/>
        <end position="334"/>
    </location>
</feature>
<dbReference type="AlphaFoldDB" id="A0A502LF11"/>
<comment type="caution">
    <text evidence="3">The sequence shown here is derived from an EMBL/GenBank/DDBJ whole genome shotgun (WGS) entry which is preliminary data.</text>
</comment>
<dbReference type="InterPro" id="IPR020845">
    <property type="entry name" value="AMP-binding_CS"/>
</dbReference>
<dbReference type="RefSeq" id="WP_140536403.1">
    <property type="nucleotide sequence ID" value="NZ_SDPB01000019.1"/>
</dbReference>
<dbReference type="PROSITE" id="PS00455">
    <property type="entry name" value="AMP_BINDING"/>
    <property type="match status" value="1"/>
</dbReference>